<dbReference type="GeneID" id="116661262"/>
<dbReference type="Pfam" id="PF00029">
    <property type="entry name" value="Connexin"/>
    <property type="match status" value="1"/>
</dbReference>
<dbReference type="RefSeq" id="XP_032328793.1">
    <property type="nucleotide sequence ID" value="XM_032472902.1"/>
</dbReference>
<keyword evidence="3" id="KW-1185">Reference proteome</keyword>
<organism evidence="3 4">
    <name type="scientific">Camelus ferus</name>
    <name type="common">Wild bactrian camel</name>
    <name type="synonym">Camelus bactrianus ferus</name>
    <dbReference type="NCBI Taxonomy" id="419612"/>
    <lineage>
        <taxon>Eukaryota</taxon>
        <taxon>Metazoa</taxon>
        <taxon>Chordata</taxon>
        <taxon>Craniata</taxon>
        <taxon>Vertebrata</taxon>
        <taxon>Euteleostomi</taxon>
        <taxon>Mammalia</taxon>
        <taxon>Eutheria</taxon>
        <taxon>Laurasiatheria</taxon>
        <taxon>Artiodactyla</taxon>
        <taxon>Tylopoda</taxon>
        <taxon>Camelidae</taxon>
        <taxon>Camelus</taxon>
    </lineage>
</organism>
<evidence type="ECO:0000313" key="4">
    <source>
        <dbReference type="RefSeq" id="XP_032328793.1"/>
    </source>
</evidence>
<dbReference type="Proteomes" id="UP000694856">
    <property type="component" value="Chromosome 34"/>
</dbReference>
<reference evidence="4" key="1">
    <citation type="submission" date="2025-08" db="UniProtKB">
        <authorList>
            <consortium name="RefSeq"/>
        </authorList>
    </citation>
    <scope>IDENTIFICATION</scope>
    <source>
        <tissue evidence="4">Ear skin</tissue>
    </source>
</reference>
<dbReference type="AlphaFoldDB" id="A0A8B8SEX5"/>
<protein>
    <submittedName>
        <fullName evidence="4">Uncharacterized protein LOC116661262</fullName>
    </submittedName>
</protein>
<proteinExistence type="predicted"/>
<feature type="transmembrane region" description="Helical" evidence="1">
    <location>
        <begin position="81"/>
        <end position="101"/>
    </location>
</feature>
<dbReference type="KEGG" id="cfr:116661262"/>
<evidence type="ECO:0000256" key="1">
    <source>
        <dbReference type="SAM" id="Phobius"/>
    </source>
</evidence>
<sequence>MSNNKVFGAVTPTILLLSKDPTDFYIGRPLWFSVTFVYISVVYIVQMTWLDLAKDFQCHGNISKSCVAECYESHFTKPVLGVWYLVGFAFSSVFFVMEFFVSQSVHKQIKMLKKQPLKENSSDTDKKADHVKIKEDEIFYLSKEKHLLAMYLVYFFVQLSIQVIFLVILIHCHLPLIKKSIWCSTHLCHGPYTCVVMGTQEKIMSIILLATVSVVIMTFCLMFFVYTINAYVTLSKTYRVCIKF</sequence>
<gene>
    <name evidence="4" type="primary">LOC116661262</name>
</gene>
<feature type="transmembrane region" description="Helical" evidence="1">
    <location>
        <begin position="25"/>
        <end position="45"/>
    </location>
</feature>
<dbReference type="Gene3D" id="1.20.1440.80">
    <property type="entry name" value="Gap junction channel protein cysteine-rich domain"/>
    <property type="match status" value="1"/>
</dbReference>
<feature type="transmembrane region" description="Helical" evidence="1">
    <location>
        <begin position="148"/>
        <end position="170"/>
    </location>
</feature>
<feature type="transmembrane region" description="Helical" evidence="1">
    <location>
        <begin position="203"/>
        <end position="226"/>
    </location>
</feature>
<keyword evidence="1" id="KW-1133">Transmembrane helix</keyword>
<dbReference type="InterPro" id="IPR013092">
    <property type="entry name" value="Connexin_N"/>
</dbReference>
<keyword evidence="1" id="KW-0812">Transmembrane</keyword>
<evidence type="ECO:0000313" key="3">
    <source>
        <dbReference type="Proteomes" id="UP000694856"/>
    </source>
</evidence>
<dbReference type="InterPro" id="IPR038359">
    <property type="entry name" value="Connexin_N_sf"/>
</dbReference>
<accession>A0A8B8SEX5</accession>
<keyword evidence="1" id="KW-0472">Membrane</keyword>
<evidence type="ECO:0000259" key="2">
    <source>
        <dbReference type="Pfam" id="PF00029"/>
    </source>
</evidence>
<name>A0A8B8SEX5_CAMFR</name>
<feature type="domain" description="Connexin N-terminal" evidence="2">
    <location>
        <begin position="26"/>
        <end position="228"/>
    </location>
</feature>